<name>A0ABT5E9W3_9BACT</name>
<evidence type="ECO:0000256" key="2">
    <source>
        <dbReference type="ARBA" id="ARBA00022737"/>
    </source>
</evidence>
<organism evidence="6 7">
    <name type="scientific">Nannocystis bainbridge</name>
    <dbReference type="NCBI Taxonomy" id="2995303"/>
    <lineage>
        <taxon>Bacteria</taxon>
        <taxon>Pseudomonadati</taxon>
        <taxon>Myxococcota</taxon>
        <taxon>Polyangia</taxon>
        <taxon>Nannocystales</taxon>
        <taxon>Nannocystaceae</taxon>
        <taxon>Nannocystis</taxon>
    </lineage>
</organism>
<keyword evidence="3" id="KW-1015">Disulfide bond</keyword>
<dbReference type="SUPFAM" id="SSF89260">
    <property type="entry name" value="Collagen-binding domain"/>
    <property type="match status" value="2"/>
</dbReference>
<protein>
    <recommendedName>
        <fullName evidence="8">Myxococcus cysteine-rich repeat-containing protein</fullName>
    </recommendedName>
</protein>
<evidence type="ECO:0000256" key="3">
    <source>
        <dbReference type="ARBA" id="ARBA00023157"/>
    </source>
</evidence>
<feature type="signal peptide" evidence="5">
    <location>
        <begin position="1"/>
        <end position="21"/>
    </location>
</feature>
<evidence type="ECO:0000256" key="4">
    <source>
        <dbReference type="SAM" id="MobiDB-lite"/>
    </source>
</evidence>
<dbReference type="NCBIfam" id="TIGR02232">
    <property type="entry name" value="myxo_disulf_rpt"/>
    <property type="match status" value="1"/>
</dbReference>
<dbReference type="InterPro" id="IPR011936">
    <property type="entry name" value="Myxo_disulph_rpt"/>
</dbReference>
<dbReference type="RefSeq" id="WP_272091170.1">
    <property type="nucleotide sequence ID" value="NZ_JAQNDL010000004.1"/>
</dbReference>
<proteinExistence type="predicted"/>
<dbReference type="Pfam" id="PF13948">
    <property type="entry name" value="DUF4215"/>
    <property type="match status" value="1"/>
</dbReference>
<dbReference type="Proteomes" id="UP001221686">
    <property type="component" value="Unassembled WGS sequence"/>
</dbReference>
<feature type="compositionally biased region" description="Low complexity" evidence="4">
    <location>
        <begin position="30"/>
        <end position="96"/>
    </location>
</feature>
<feature type="region of interest" description="Disordered" evidence="4">
    <location>
        <begin position="30"/>
        <end position="113"/>
    </location>
</feature>
<evidence type="ECO:0000256" key="5">
    <source>
        <dbReference type="SAM" id="SignalP"/>
    </source>
</evidence>
<dbReference type="EMBL" id="JAQNDL010000004">
    <property type="protein sequence ID" value="MDC0722629.1"/>
    <property type="molecule type" value="Genomic_DNA"/>
</dbReference>
<feature type="chain" id="PRO_5045957857" description="Myxococcus cysteine-rich repeat-containing protein" evidence="5">
    <location>
        <begin position="22"/>
        <end position="748"/>
    </location>
</feature>
<feature type="compositionally biased region" description="Low complexity" evidence="4">
    <location>
        <begin position="102"/>
        <end position="111"/>
    </location>
</feature>
<dbReference type="Gene3D" id="2.60.120.380">
    <property type="match status" value="3"/>
</dbReference>
<evidence type="ECO:0000256" key="1">
    <source>
        <dbReference type="ARBA" id="ARBA00022729"/>
    </source>
</evidence>
<gene>
    <name evidence="6" type="ORF">POL25_37420</name>
</gene>
<dbReference type="PROSITE" id="PS51257">
    <property type="entry name" value="PROKAR_LIPOPROTEIN"/>
    <property type="match status" value="1"/>
</dbReference>
<keyword evidence="1 5" id="KW-0732">Signal</keyword>
<sequence>MRRIALYLPLSAAIASLTACGDDAVVDTTASTTDTSTTDDSTSTSPGTTTAPTTGVPTTTDPTTTSTTTTTDTTDTTDTTTDSTSTTDTTTTTTDTTDTDTTDSSTTDASGCGDGVIVDPEVCDGAALADQDCISQGFDSGTLACADDCSKFDISGCVLASCGNGVLEGAEACDGDDLAGEDCISQGFEGGELTCMDNTCVFETSACFSCGDGSINGSEVCDGDELGGADCVSEGFEEGTVTCAADCGSIVTTECSTCGDNVLAGAELCDGALLGGQTCKTQGADFGTLKCSADCGFDLSACITAVEETEPNDDGMVATITNDFSAANANGPFSVDTLIKAKIDPVGDDDIFAVQNPGNTPAILRLETFSMEGPGNCVTIDTVVELRTAANTLLVSNDEDGIEHCSLISGYIMQPNETLYVRVIDFGDNTAITAGYLLDIQIDPVVCGDGWAGPGEQCDDGNLANGDGCSSACALEDATAEIEPNNTNALADANGIVSTGNGLFTGSVMPVGDLDRFRFDLAAPQFLRFESFSGLNNCIGATHTLRLYNGANTQIIADTAASGIAGCAALVFPLPAGTSYLHFEETGNNAVVGSYVLEARTLTDAGTETEPNETSAAANLNIQNGSDVLVYGDHSVATDSDYYRIDVPAGASLRLEIIEGNRAVETCESNGIDSRITLYNAQGVELANDDDSGRGFCSAIDGTGTSPLHAGAHNLAAGTYYAQVRASTLANGANAQFIYRLAATVRKP</sequence>
<comment type="caution">
    <text evidence="6">The sequence shown here is derived from an EMBL/GenBank/DDBJ whole genome shotgun (WGS) entry which is preliminary data.</text>
</comment>
<accession>A0ABT5E9W3</accession>
<evidence type="ECO:0008006" key="8">
    <source>
        <dbReference type="Google" id="ProtNLM"/>
    </source>
</evidence>
<keyword evidence="2" id="KW-0677">Repeat</keyword>
<reference evidence="6 7" key="1">
    <citation type="submission" date="2022-11" db="EMBL/GenBank/DDBJ databases">
        <title>Minimal conservation of predation-associated metabolite biosynthetic gene clusters underscores biosynthetic potential of Myxococcota including descriptions for ten novel species: Archangium lansinium sp. nov., Myxococcus landrumus sp. nov., Nannocystis bai.</title>
        <authorList>
            <person name="Ahearne A."/>
            <person name="Stevens C."/>
            <person name="Dowd S."/>
        </authorList>
    </citation>
    <scope>NUCLEOTIDE SEQUENCE [LARGE SCALE GENOMIC DNA]</scope>
    <source>
        <strain evidence="6 7">BB15-2</strain>
    </source>
</reference>
<keyword evidence="7" id="KW-1185">Reference proteome</keyword>
<evidence type="ECO:0000313" key="6">
    <source>
        <dbReference type="EMBL" id="MDC0722629.1"/>
    </source>
</evidence>
<evidence type="ECO:0000313" key="7">
    <source>
        <dbReference type="Proteomes" id="UP001221686"/>
    </source>
</evidence>